<accession>A0A2P2J4C0</accession>
<organism evidence="1">
    <name type="scientific">Rhizophora mucronata</name>
    <name type="common">Asiatic mangrove</name>
    <dbReference type="NCBI Taxonomy" id="61149"/>
    <lineage>
        <taxon>Eukaryota</taxon>
        <taxon>Viridiplantae</taxon>
        <taxon>Streptophyta</taxon>
        <taxon>Embryophyta</taxon>
        <taxon>Tracheophyta</taxon>
        <taxon>Spermatophyta</taxon>
        <taxon>Magnoliopsida</taxon>
        <taxon>eudicotyledons</taxon>
        <taxon>Gunneridae</taxon>
        <taxon>Pentapetalae</taxon>
        <taxon>rosids</taxon>
        <taxon>fabids</taxon>
        <taxon>Malpighiales</taxon>
        <taxon>Rhizophoraceae</taxon>
        <taxon>Rhizophora</taxon>
    </lineage>
</organism>
<sequence length="34" mass="4118">MLENLKKVDKRGYKGLPFLFFFHHSLNQSPIKKR</sequence>
<proteinExistence type="predicted"/>
<dbReference type="EMBL" id="GGEC01007850">
    <property type="protein sequence ID" value="MBW88333.1"/>
    <property type="molecule type" value="Transcribed_RNA"/>
</dbReference>
<reference evidence="1" key="1">
    <citation type="submission" date="2018-02" db="EMBL/GenBank/DDBJ databases">
        <title>Rhizophora mucronata_Transcriptome.</title>
        <authorList>
            <person name="Meera S.P."/>
            <person name="Sreeshan A."/>
            <person name="Augustine A."/>
        </authorList>
    </citation>
    <scope>NUCLEOTIDE SEQUENCE</scope>
    <source>
        <tissue evidence="1">Leaf</tissue>
    </source>
</reference>
<protein>
    <submittedName>
        <fullName evidence="1">Uncharacterized protein</fullName>
    </submittedName>
</protein>
<dbReference type="AlphaFoldDB" id="A0A2P2J4C0"/>
<evidence type="ECO:0000313" key="1">
    <source>
        <dbReference type="EMBL" id="MBW88333.1"/>
    </source>
</evidence>
<name>A0A2P2J4C0_RHIMU</name>